<evidence type="ECO:0000313" key="3">
    <source>
        <dbReference type="Proteomes" id="UP000283786"/>
    </source>
</evidence>
<dbReference type="InterPro" id="IPR009061">
    <property type="entry name" value="DNA-bd_dom_put_sf"/>
</dbReference>
<proteinExistence type="predicted"/>
<protein>
    <recommendedName>
        <fullName evidence="1">Helix-turn-helix domain-containing protein</fullName>
    </recommendedName>
</protein>
<dbReference type="RefSeq" id="WP_119838307.1">
    <property type="nucleotide sequence ID" value="NZ_CP060436.1"/>
</dbReference>
<reference evidence="2 3" key="1">
    <citation type="submission" date="2020-08" db="EMBL/GenBank/DDBJ databases">
        <title>Genome sequence of Rhodobacteraceae bacterium Lw-13e.</title>
        <authorList>
            <person name="Poehlein A."/>
            <person name="Wolter L."/>
            <person name="Daniel R."/>
            <person name="Brinkhoff T."/>
        </authorList>
    </citation>
    <scope>NUCLEOTIDE SEQUENCE [LARGE SCALE GENOMIC DNA]</scope>
    <source>
        <strain evidence="2 3">Lw-13e</strain>
    </source>
</reference>
<evidence type="ECO:0000313" key="2">
    <source>
        <dbReference type="EMBL" id="QPM90120.1"/>
    </source>
</evidence>
<dbReference type="OrthoDB" id="7873701at2"/>
<dbReference type="SUPFAM" id="SSF46955">
    <property type="entry name" value="Putative DNA-binding domain"/>
    <property type="match status" value="1"/>
</dbReference>
<dbReference type="AlphaFoldDB" id="A0A418SJ43"/>
<dbReference type="EMBL" id="CP060436">
    <property type="protein sequence ID" value="QPM90120.1"/>
    <property type="molecule type" value="Genomic_DNA"/>
</dbReference>
<feature type="domain" description="Helix-turn-helix" evidence="1">
    <location>
        <begin position="40"/>
        <end position="75"/>
    </location>
</feature>
<dbReference type="GO" id="GO:0003677">
    <property type="term" value="F:DNA binding"/>
    <property type="evidence" value="ECO:0007669"/>
    <property type="project" value="InterPro"/>
</dbReference>
<dbReference type="Pfam" id="PF12728">
    <property type="entry name" value="HTH_17"/>
    <property type="match status" value="1"/>
</dbReference>
<keyword evidence="3" id="KW-1185">Reference proteome</keyword>
<dbReference type="InterPro" id="IPR010093">
    <property type="entry name" value="SinI_DNA-bd"/>
</dbReference>
<sequence>MGTQQTFVMVPAEDFAALRSEIRALRDQIDGATITPRAEWISIAEAAKAKGVNRSTIHRWISSGRLEARGSGRLRQVKTRYS</sequence>
<gene>
    <name evidence="2" type="ORF">PSAL_013540</name>
</gene>
<dbReference type="NCBIfam" id="TIGR01764">
    <property type="entry name" value="excise"/>
    <property type="match status" value="1"/>
</dbReference>
<dbReference type="KEGG" id="palw:PSAL_013540"/>
<name>A0A418SJ43_9RHOB</name>
<dbReference type="InterPro" id="IPR041657">
    <property type="entry name" value="HTH_17"/>
</dbReference>
<evidence type="ECO:0000259" key="1">
    <source>
        <dbReference type="Pfam" id="PF12728"/>
    </source>
</evidence>
<organism evidence="2 3">
    <name type="scientific">Pseudooceanicola algae</name>
    <dbReference type="NCBI Taxonomy" id="1537215"/>
    <lineage>
        <taxon>Bacteria</taxon>
        <taxon>Pseudomonadati</taxon>
        <taxon>Pseudomonadota</taxon>
        <taxon>Alphaproteobacteria</taxon>
        <taxon>Rhodobacterales</taxon>
        <taxon>Paracoccaceae</taxon>
        <taxon>Pseudooceanicola</taxon>
    </lineage>
</organism>
<dbReference type="Proteomes" id="UP000283786">
    <property type="component" value="Chromosome"/>
</dbReference>
<accession>A0A418SJ43</accession>